<keyword evidence="1" id="KW-1133">Transmembrane helix</keyword>
<protein>
    <submittedName>
        <fullName evidence="2">Uncharacterized protein</fullName>
    </submittedName>
</protein>
<proteinExistence type="predicted"/>
<keyword evidence="1" id="KW-0472">Membrane</keyword>
<dbReference type="EMBL" id="UYRR01032215">
    <property type="protein sequence ID" value="VDK54655.1"/>
    <property type="molecule type" value="Genomic_DNA"/>
</dbReference>
<name>A0A3P6RL09_ANISI</name>
<keyword evidence="3" id="KW-1185">Reference proteome</keyword>
<reference evidence="2 3" key="1">
    <citation type="submission" date="2018-11" db="EMBL/GenBank/DDBJ databases">
        <authorList>
            <consortium name="Pathogen Informatics"/>
        </authorList>
    </citation>
    <scope>NUCLEOTIDE SEQUENCE [LARGE SCALE GENOMIC DNA]</scope>
</reference>
<dbReference type="AlphaFoldDB" id="A0A3P6RL09"/>
<dbReference type="OrthoDB" id="10265800at2759"/>
<organism evidence="2 3">
    <name type="scientific">Anisakis simplex</name>
    <name type="common">Herring worm</name>
    <dbReference type="NCBI Taxonomy" id="6269"/>
    <lineage>
        <taxon>Eukaryota</taxon>
        <taxon>Metazoa</taxon>
        <taxon>Ecdysozoa</taxon>
        <taxon>Nematoda</taxon>
        <taxon>Chromadorea</taxon>
        <taxon>Rhabditida</taxon>
        <taxon>Spirurina</taxon>
        <taxon>Ascaridomorpha</taxon>
        <taxon>Ascaridoidea</taxon>
        <taxon>Anisakidae</taxon>
        <taxon>Anisakis</taxon>
        <taxon>Anisakis simplex complex</taxon>
    </lineage>
</organism>
<dbReference type="GO" id="GO:0004620">
    <property type="term" value="F:phospholipase activity"/>
    <property type="evidence" value="ECO:0007669"/>
    <property type="project" value="InterPro"/>
</dbReference>
<dbReference type="PANTHER" id="PTHR21325">
    <property type="entry name" value="PHOSPHOLIPASE B, PLB1"/>
    <property type="match status" value="1"/>
</dbReference>
<dbReference type="GO" id="GO:0006644">
    <property type="term" value="P:phospholipid metabolic process"/>
    <property type="evidence" value="ECO:0007669"/>
    <property type="project" value="TreeGrafter"/>
</dbReference>
<evidence type="ECO:0000313" key="2">
    <source>
        <dbReference type="EMBL" id="VDK54655.1"/>
    </source>
</evidence>
<keyword evidence="1" id="KW-0812">Transmembrane</keyword>
<dbReference type="Proteomes" id="UP000267096">
    <property type="component" value="Unassembled WGS sequence"/>
</dbReference>
<dbReference type="InterPro" id="IPR038885">
    <property type="entry name" value="PLB1"/>
</dbReference>
<evidence type="ECO:0000313" key="3">
    <source>
        <dbReference type="Proteomes" id="UP000267096"/>
    </source>
</evidence>
<sequence>MSPSTFGLLAIPALHIASRNPDSLFIQHKSLLNRKGHMYAAKWLWNRLMTGPEYNLSKAVLSEDAYFCPSAGCPYFRTVTNRHSCQVITEEEWQRSTRTNSSANGVSKKQSKRREAIKQHLILVITVIVVSAFISVTFFGTIFYRNSLKATKPRFEATPGV</sequence>
<feature type="transmembrane region" description="Helical" evidence="1">
    <location>
        <begin position="121"/>
        <end position="144"/>
    </location>
</feature>
<dbReference type="PANTHER" id="PTHR21325:SF31">
    <property type="entry name" value="GH22081P-RELATED"/>
    <property type="match status" value="1"/>
</dbReference>
<gene>
    <name evidence="2" type="ORF">ASIM_LOCUS15262</name>
</gene>
<accession>A0A3P6RL09</accession>
<evidence type="ECO:0000256" key="1">
    <source>
        <dbReference type="SAM" id="Phobius"/>
    </source>
</evidence>